<keyword evidence="1" id="KW-0732">Signal</keyword>
<feature type="chain" id="PRO_5041410930" description="DUF2911 domain-containing protein" evidence="1">
    <location>
        <begin position="22"/>
        <end position="199"/>
    </location>
</feature>
<dbReference type="Proteomes" id="UP001161325">
    <property type="component" value="Unassembled WGS sequence"/>
</dbReference>
<accession>A0AA37V6G0</accession>
<dbReference type="RefSeq" id="WP_284349721.1">
    <property type="nucleotide sequence ID" value="NZ_BRXS01000003.1"/>
</dbReference>
<dbReference type="InterPro" id="IPR021314">
    <property type="entry name" value="DUF2911"/>
</dbReference>
<feature type="signal peptide" evidence="1">
    <location>
        <begin position="1"/>
        <end position="21"/>
    </location>
</feature>
<gene>
    <name evidence="2" type="ORF">rosag_17840</name>
</gene>
<name>A0AA37V6G0_9BACT</name>
<protein>
    <recommendedName>
        <fullName evidence="4">DUF2911 domain-containing protein</fullName>
    </recommendedName>
</protein>
<evidence type="ECO:0000256" key="1">
    <source>
        <dbReference type="SAM" id="SignalP"/>
    </source>
</evidence>
<organism evidence="2 3">
    <name type="scientific">Roseisolibacter agri</name>
    <dbReference type="NCBI Taxonomy" id="2014610"/>
    <lineage>
        <taxon>Bacteria</taxon>
        <taxon>Pseudomonadati</taxon>
        <taxon>Gemmatimonadota</taxon>
        <taxon>Gemmatimonadia</taxon>
        <taxon>Gemmatimonadales</taxon>
        <taxon>Gemmatimonadaceae</taxon>
        <taxon>Roseisolibacter</taxon>
    </lineage>
</organism>
<sequence>MRLPSVVSVLALAATATTLHAQGPMRVAPSGRATTEVELTFVDSAARAAAQPAKIRIDYGQPHLRGRRLGTDSLVPYDKVWRTGANAPTTLTTDVDLVIGGANVPKGSYILQTIPGRTGWKLMIQRNGAQSQAAPSTAFDPAIDVARVDLRQMTLPLAVESLTFWLIPTLQPAGQTGAPRGELRLAWGTIGLATDWSVR</sequence>
<evidence type="ECO:0008006" key="4">
    <source>
        <dbReference type="Google" id="ProtNLM"/>
    </source>
</evidence>
<dbReference type="Pfam" id="PF11138">
    <property type="entry name" value="DUF2911"/>
    <property type="match status" value="1"/>
</dbReference>
<comment type="caution">
    <text evidence="2">The sequence shown here is derived from an EMBL/GenBank/DDBJ whole genome shotgun (WGS) entry which is preliminary data.</text>
</comment>
<reference evidence="2" key="1">
    <citation type="submission" date="2022-08" db="EMBL/GenBank/DDBJ databases">
        <title>Draft genome sequencing of Roseisolibacter agri AW1220.</title>
        <authorList>
            <person name="Tobiishi Y."/>
            <person name="Tonouchi A."/>
        </authorList>
    </citation>
    <scope>NUCLEOTIDE SEQUENCE</scope>
    <source>
        <strain evidence="2">AW1220</strain>
    </source>
</reference>
<keyword evidence="3" id="KW-1185">Reference proteome</keyword>
<evidence type="ECO:0000313" key="2">
    <source>
        <dbReference type="EMBL" id="GLC25271.1"/>
    </source>
</evidence>
<dbReference type="AlphaFoldDB" id="A0AA37V6G0"/>
<proteinExistence type="predicted"/>
<dbReference type="EMBL" id="BRXS01000003">
    <property type="protein sequence ID" value="GLC25271.1"/>
    <property type="molecule type" value="Genomic_DNA"/>
</dbReference>
<evidence type="ECO:0000313" key="3">
    <source>
        <dbReference type="Proteomes" id="UP001161325"/>
    </source>
</evidence>